<accession>A0A1M5ISP2</accession>
<reference evidence="3" key="1">
    <citation type="submission" date="2016-11" db="EMBL/GenBank/DDBJ databases">
        <authorList>
            <person name="Varghese N."/>
            <person name="Submissions S."/>
        </authorList>
    </citation>
    <scope>NUCLEOTIDE SEQUENCE [LARGE SCALE GENOMIC DNA]</scope>
    <source>
        <strain evidence="3">DSM 16990</strain>
    </source>
</reference>
<dbReference type="PANTHER" id="PTHR43861:SF1">
    <property type="entry name" value="TRANS-ACONITATE 2-METHYLTRANSFERASE"/>
    <property type="match status" value="1"/>
</dbReference>
<evidence type="ECO:0000313" key="3">
    <source>
        <dbReference type="Proteomes" id="UP000184287"/>
    </source>
</evidence>
<proteinExistence type="predicted"/>
<name>A0A1M5ISP2_9SPHI</name>
<dbReference type="PANTHER" id="PTHR43861">
    <property type="entry name" value="TRANS-ACONITATE 2-METHYLTRANSFERASE-RELATED"/>
    <property type="match status" value="1"/>
</dbReference>
<evidence type="ECO:0000259" key="1">
    <source>
        <dbReference type="Pfam" id="PF13847"/>
    </source>
</evidence>
<gene>
    <name evidence="2" type="ORF">SAMN04488522_10530</name>
</gene>
<dbReference type="InterPro" id="IPR025714">
    <property type="entry name" value="Methyltranfer_dom"/>
</dbReference>
<dbReference type="OrthoDB" id="9789123at2"/>
<dbReference type="SUPFAM" id="SSF53335">
    <property type="entry name" value="S-adenosyl-L-methionine-dependent methyltransferases"/>
    <property type="match status" value="1"/>
</dbReference>
<dbReference type="Proteomes" id="UP000184287">
    <property type="component" value="Unassembled WGS sequence"/>
</dbReference>
<dbReference type="Pfam" id="PF13847">
    <property type="entry name" value="Methyltransf_31"/>
    <property type="match status" value="1"/>
</dbReference>
<keyword evidence="2" id="KW-0489">Methyltransferase</keyword>
<feature type="domain" description="Methyltransferase" evidence="1">
    <location>
        <begin position="30"/>
        <end position="144"/>
    </location>
</feature>
<dbReference type="CDD" id="cd02440">
    <property type="entry name" value="AdoMet_MTases"/>
    <property type="match status" value="1"/>
</dbReference>
<dbReference type="Gene3D" id="1.10.150.290">
    <property type="entry name" value="S-adenosyl-L-methionine-dependent methyltransferases"/>
    <property type="match status" value="1"/>
</dbReference>
<dbReference type="InterPro" id="IPR023149">
    <property type="entry name" value="Trans_acon_MeTrfase_C"/>
</dbReference>
<protein>
    <submittedName>
        <fullName evidence="2">Trans-aconitate 2-methyltransferase</fullName>
    </submittedName>
</protein>
<dbReference type="STRING" id="288992.SAMN04488522_10530"/>
<dbReference type="Gene3D" id="3.40.50.150">
    <property type="entry name" value="Vaccinia Virus protein VP39"/>
    <property type="match status" value="1"/>
</dbReference>
<dbReference type="EMBL" id="FQUQ01000005">
    <property type="protein sequence ID" value="SHG30763.1"/>
    <property type="molecule type" value="Genomic_DNA"/>
</dbReference>
<keyword evidence="3" id="KW-1185">Reference proteome</keyword>
<sequence length="254" mass="29307">MAWNPDVYNSFKEQRYEPFYDLLSLVKQRPDLKVIDLGCGTGELTRKLTDHLPGARVLGIDSSAEMLRDSGVFSNENLSFECIGIKEKIQTSEKYDLIFSNAALQWIDGHETLFPDLISCLRPGGQLLVQVPSNHEHFTHRTLKKLASEAPFRTAFKGWLRGVSVLSIDHYSQILFENGGKEMTVYEKVYPHVLKDANAIYDWTSGTAMLPYVERLEDSLRTDFIKEYRRRLQEEYPQQPVFYPFKRTILSGIF</sequence>
<dbReference type="GO" id="GO:0032259">
    <property type="term" value="P:methylation"/>
    <property type="evidence" value="ECO:0007669"/>
    <property type="project" value="UniProtKB-KW"/>
</dbReference>
<organism evidence="2 3">
    <name type="scientific">Pedobacter caeni</name>
    <dbReference type="NCBI Taxonomy" id="288992"/>
    <lineage>
        <taxon>Bacteria</taxon>
        <taxon>Pseudomonadati</taxon>
        <taxon>Bacteroidota</taxon>
        <taxon>Sphingobacteriia</taxon>
        <taxon>Sphingobacteriales</taxon>
        <taxon>Sphingobacteriaceae</taxon>
        <taxon>Pedobacter</taxon>
    </lineage>
</organism>
<keyword evidence="2" id="KW-0808">Transferase</keyword>
<dbReference type="RefSeq" id="WP_073234181.1">
    <property type="nucleotide sequence ID" value="NZ_FQUQ01000005.1"/>
</dbReference>
<dbReference type="GO" id="GO:0030798">
    <property type="term" value="F:trans-aconitate 2-methyltransferase activity"/>
    <property type="evidence" value="ECO:0007669"/>
    <property type="project" value="InterPro"/>
</dbReference>
<evidence type="ECO:0000313" key="2">
    <source>
        <dbReference type="EMBL" id="SHG30763.1"/>
    </source>
</evidence>
<dbReference type="AlphaFoldDB" id="A0A1M5ISP2"/>
<dbReference type="InterPro" id="IPR029063">
    <property type="entry name" value="SAM-dependent_MTases_sf"/>
</dbReference>